<protein>
    <submittedName>
        <fullName evidence="2">Uncharacterized protein</fullName>
    </submittedName>
</protein>
<comment type="caution">
    <text evidence="2">The sequence shown here is derived from an EMBL/GenBank/DDBJ whole genome shotgun (WGS) entry which is preliminary data.</text>
</comment>
<organism evidence="2 3">
    <name type="scientific">Portunus trituberculatus</name>
    <name type="common">Swimming crab</name>
    <name type="synonym">Neptunus trituberculatus</name>
    <dbReference type="NCBI Taxonomy" id="210409"/>
    <lineage>
        <taxon>Eukaryota</taxon>
        <taxon>Metazoa</taxon>
        <taxon>Ecdysozoa</taxon>
        <taxon>Arthropoda</taxon>
        <taxon>Crustacea</taxon>
        <taxon>Multicrustacea</taxon>
        <taxon>Malacostraca</taxon>
        <taxon>Eumalacostraca</taxon>
        <taxon>Eucarida</taxon>
        <taxon>Decapoda</taxon>
        <taxon>Pleocyemata</taxon>
        <taxon>Brachyura</taxon>
        <taxon>Eubrachyura</taxon>
        <taxon>Portunoidea</taxon>
        <taxon>Portunidae</taxon>
        <taxon>Portuninae</taxon>
        <taxon>Portunus</taxon>
    </lineage>
</organism>
<feature type="region of interest" description="Disordered" evidence="1">
    <location>
        <begin position="70"/>
        <end position="89"/>
    </location>
</feature>
<dbReference type="Proteomes" id="UP000324222">
    <property type="component" value="Unassembled WGS sequence"/>
</dbReference>
<name>A0A5B7HHF4_PORTR</name>
<sequence>MYFEQTYVQGDKEYVADPDTRVLPGVRVRRRLLLMRYKVVSLRKVLYHIEETNLQEGWNDYANECIPRQSRLGQHRRLKPQPSISSRHD</sequence>
<reference evidence="2 3" key="1">
    <citation type="submission" date="2019-05" db="EMBL/GenBank/DDBJ databases">
        <title>Another draft genome of Portunus trituberculatus and its Hox gene families provides insights of decapod evolution.</title>
        <authorList>
            <person name="Jeong J.-H."/>
            <person name="Song I."/>
            <person name="Kim S."/>
            <person name="Choi T."/>
            <person name="Kim D."/>
            <person name="Ryu S."/>
            <person name="Kim W."/>
        </authorList>
    </citation>
    <scope>NUCLEOTIDE SEQUENCE [LARGE SCALE GENOMIC DNA]</scope>
    <source>
        <tissue evidence="2">Muscle</tissue>
    </source>
</reference>
<keyword evidence="3" id="KW-1185">Reference proteome</keyword>
<accession>A0A5B7HHF4</accession>
<dbReference type="AlphaFoldDB" id="A0A5B7HHF4"/>
<evidence type="ECO:0000313" key="2">
    <source>
        <dbReference type="EMBL" id="MPC68288.1"/>
    </source>
</evidence>
<proteinExistence type="predicted"/>
<dbReference type="EMBL" id="VSRR010027613">
    <property type="protein sequence ID" value="MPC68288.1"/>
    <property type="molecule type" value="Genomic_DNA"/>
</dbReference>
<evidence type="ECO:0000313" key="3">
    <source>
        <dbReference type="Proteomes" id="UP000324222"/>
    </source>
</evidence>
<gene>
    <name evidence="2" type="ORF">E2C01_062486</name>
</gene>
<evidence type="ECO:0000256" key="1">
    <source>
        <dbReference type="SAM" id="MobiDB-lite"/>
    </source>
</evidence>